<name>A0A103XMX8_CYNCS</name>
<gene>
    <name evidence="5" type="ORF">Ccrd_004191</name>
</gene>
<dbReference type="STRING" id="59895.A0A103XMX8"/>
<dbReference type="AlphaFoldDB" id="A0A103XMX8"/>
<evidence type="ECO:0000313" key="6">
    <source>
        <dbReference type="Proteomes" id="UP000243975"/>
    </source>
</evidence>
<dbReference type="InterPro" id="IPR044159">
    <property type="entry name" value="IQM"/>
</dbReference>
<dbReference type="GO" id="GO:0005737">
    <property type="term" value="C:cytoplasm"/>
    <property type="evidence" value="ECO:0007669"/>
    <property type="project" value="UniProtKB-SubCell"/>
</dbReference>
<dbReference type="Gramene" id="KVH93753">
    <property type="protein sequence ID" value="KVH93753"/>
    <property type="gene ID" value="Ccrd_004191"/>
</dbReference>
<proteinExistence type="predicted"/>
<evidence type="ECO:0000313" key="5">
    <source>
        <dbReference type="EMBL" id="KVH93753.1"/>
    </source>
</evidence>
<evidence type="ECO:0000256" key="1">
    <source>
        <dbReference type="ARBA" id="ARBA00004123"/>
    </source>
</evidence>
<comment type="caution">
    <text evidence="5">The sequence shown here is derived from an EMBL/GenBank/DDBJ whole genome shotgun (WGS) entry which is preliminary data.</text>
</comment>
<dbReference type="Proteomes" id="UP000243975">
    <property type="component" value="Unassembled WGS sequence"/>
</dbReference>
<comment type="subcellular location">
    <subcellularLocation>
        <location evidence="2">Cytoplasm</location>
    </subcellularLocation>
    <subcellularLocation>
        <location evidence="1">Nucleus</location>
    </subcellularLocation>
</comment>
<feature type="non-terminal residue" evidence="5">
    <location>
        <position position="1"/>
    </location>
</feature>
<reference evidence="5 6" key="1">
    <citation type="journal article" date="2016" name="Sci. Rep.">
        <title>The genome sequence of the outbreeding globe artichoke constructed de novo incorporating a phase-aware low-pass sequencing strategy of F1 progeny.</title>
        <authorList>
            <person name="Scaglione D."/>
            <person name="Reyes-Chin-Wo S."/>
            <person name="Acquadro A."/>
            <person name="Froenicke L."/>
            <person name="Portis E."/>
            <person name="Beitel C."/>
            <person name="Tirone M."/>
            <person name="Mauro R."/>
            <person name="Lo Monaco A."/>
            <person name="Mauromicale G."/>
            <person name="Faccioli P."/>
            <person name="Cattivelli L."/>
            <person name="Rieseberg L."/>
            <person name="Michelmore R."/>
            <person name="Lanteri S."/>
        </authorList>
    </citation>
    <scope>NUCLEOTIDE SEQUENCE [LARGE SCALE GENOMIC DNA]</scope>
    <source>
        <strain evidence="5">2C</strain>
    </source>
</reference>
<evidence type="ECO:0000256" key="2">
    <source>
        <dbReference type="ARBA" id="ARBA00004496"/>
    </source>
</evidence>
<dbReference type="PANTHER" id="PTHR31250">
    <property type="entry name" value="IQ DOMAIN-CONTAINING PROTEIN IQM3"/>
    <property type="match status" value="1"/>
</dbReference>
<dbReference type="GO" id="GO:0005634">
    <property type="term" value="C:nucleus"/>
    <property type="evidence" value="ECO:0007669"/>
    <property type="project" value="UniProtKB-SubCell"/>
</dbReference>
<keyword evidence="4" id="KW-0539">Nucleus</keyword>
<dbReference type="PANTHER" id="PTHR31250:SF38">
    <property type="entry name" value="IQ DOMAIN-CONTAINING PROTEIN IQM6"/>
    <property type="match status" value="1"/>
</dbReference>
<organism evidence="5 6">
    <name type="scientific">Cynara cardunculus var. scolymus</name>
    <name type="common">Globe artichoke</name>
    <name type="synonym">Cynara scolymus</name>
    <dbReference type="NCBI Taxonomy" id="59895"/>
    <lineage>
        <taxon>Eukaryota</taxon>
        <taxon>Viridiplantae</taxon>
        <taxon>Streptophyta</taxon>
        <taxon>Embryophyta</taxon>
        <taxon>Tracheophyta</taxon>
        <taxon>Spermatophyta</taxon>
        <taxon>Magnoliopsida</taxon>
        <taxon>eudicotyledons</taxon>
        <taxon>Gunneridae</taxon>
        <taxon>Pentapetalae</taxon>
        <taxon>asterids</taxon>
        <taxon>campanulids</taxon>
        <taxon>Asterales</taxon>
        <taxon>Asteraceae</taxon>
        <taxon>Carduoideae</taxon>
        <taxon>Cardueae</taxon>
        <taxon>Carduinae</taxon>
        <taxon>Cynara</taxon>
    </lineage>
</organism>
<evidence type="ECO:0000256" key="4">
    <source>
        <dbReference type="ARBA" id="ARBA00023242"/>
    </source>
</evidence>
<dbReference type="EMBL" id="LEKV01004606">
    <property type="protein sequence ID" value="KVH93753.1"/>
    <property type="molecule type" value="Genomic_DNA"/>
</dbReference>
<keyword evidence="6" id="KW-1185">Reference proteome</keyword>
<sequence>MTGFGSPPNTLTEPVWDTMKRDLSRIVSNLKLVVFPNPFREDPGKLCDIGIFGGRFSSLARSILVRLGKEGVFSFYCIMKRVLICYANFIIFFMDANLKDLHDHMESILSKSLSLNEKDVTRVLRSLSFDDHRGSCKLAKMRSFGSKYYTPAASPEAKRIVSPKPLMNPDMAAVKLQKKYKSFRTRRQLANCAVLVEKRWLVFFDFFVSFFEVEKPETAVSHFVMLKCSSVSFFEVEKTETVVSRWSRARTRAVKVGKGLSKNEKARNFLYNIGSRPLDIWEGKEVNLEQCPRLKLQQQCIKYLGP</sequence>
<evidence type="ECO:0000256" key="3">
    <source>
        <dbReference type="ARBA" id="ARBA00022490"/>
    </source>
</evidence>
<protein>
    <submittedName>
        <fullName evidence="5">Uncharacterized protein</fullName>
    </submittedName>
</protein>
<accession>A0A103XMX8</accession>
<keyword evidence="3" id="KW-0963">Cytoplasm</keyword>